<evidence type="ECO:0000313" key="5">
    <source>
        <dbReference type="Proteomes" id="UP000654075"/>
    </source>
</evidence>
<proteinExistence type="predicted"/>
<dbReference type="Proteomes" id="UP000626109">
    <property type="component" value="Unassembled WGS sequence"/>
</dbReference>
<accession>A0A813DD79</accession>
<dbReference type="OrthoDB" id="10250105at2759"/>
<dbReference type="EMBL" id="CAJNNW010035012">
    <property type="protein sequence ID" value="CAE8725190.1"/>
    <property type="molecule type" value="Genomic_DNA"/>
</dbReference>
<dbReference type="Gene3D" id="3.40.50.880">
    <property type="match status" value="1"/>
</dbReference>
<feature type="region of interest" description="Disordered" evidence="1">
    <location>
        <begin position="1"/>
        <end position="31"/>
    </location>
</feature>
<sequence>MVAQVPAQRPKRATQTVKKSRGVGAWKARPRAPRASRQKVIGILYGEGCDFHCVKNTCILLSSSEFKLKLIDIKDVRKQRTLESLDVLLVGGGDDDDNRTDTREGRLDADNHYGRGQRRALGKQGMRAIVRKVKGGLMYVGICAGAYLASAKTVEFGCDQGAMNLRLCEVDIHREAVFAGGVTGAVELRTPKLVDEGLRRVLGRGCTMRFDDSAVMNVLDPESVTVLATYKRPVLRRTLALTVPKNTSGKLAYSGTHRYLKHQHEMVGRPAVVLSQLQQGKVLLFGPHPELHPVAPGLLPDRSSRSILKDLILNLLEEKST</sequence>
<dbReference type="InterPro" id="IPR019197">
    <property type="entry name" value="Biotin-prot_ligase_N"/>
</dbReference>
<evidence type="ECO:0000313" key="3">
    <source>
        <dbReference type="EMBL" id="CAE8584167.1"/>
    </source>
</evidence>
<dbReference type="Pfam" id="PF09825">
    <property type="entry name" value="BPL_N"/>
    <property type="match status" value="1"/>
</dbReference>
<organism evidence="3 5">
    <name type="scientific">Polarella glacialis</name>
    <name type="common">Dinoflagellate</name>
    <dbReference type="NCBI Taxonomy" id="89957"/>
    <lineage>
        <taxon>Eukaryota</taxon>
        <taxon>Sar</taxon>
        <taxon>Alveolata</taxon>
        <taxon>Dinophyceae</taxon>
        <taxon>Suessiales</taxon>
        <taxon>Suessiaceae</taxon>
        <taxon>Polarella</taxon>
    </lineage>
</organism>
<keyword evidence="5" id="KW-1185">Reference proteome</keyword>
<evidence type="ECO:0000259" key="2">
    <source>
        <dbReference type="Pfam" id="PF09825"/>
    </source>
</evidence>
<evidence type="ECO:0000256" key="1">
    <source>
        <dbReference type="SAM" id="MobiDB-lite"/>
    </source>
</evidence>
<reference evidence="3" key="1">
    <citation type="submission" date="2021-02" db="EMBL/GenBank/DDBJ databases">
        <authorList>
            <person name="Dougan E. K."/>
            <person name="Rhodes N."/>
            <person name="Thang M."/>
            <person name="Chan C."/>
        </authorList>
    </citation>
    <scope>NUCLEOTIDE SEQUENCE</scope>
</reference>
<feature type="domain" description="Biotin-protein ligase N-terminal" evidence="2">
    <location>
        <begin position="119"/>
        <end position="164"/>
    </location>
</feature>
<dbReference type="Proteomes" id="UP000654075">
    <property type="component" value="Unassembled WGS sequence"/>
</dbReference>
<dbReference type="InterPro" id="IPR029062">
    <property type="entry name" value="Class_I_gatase-like"/>
</dbReference>
<comment type="caution">
    <text evidence="3">The sequence shown here is derived from an EMBL/GenBank/DDBJ whole genome shotgun (WGS) entry which is preliminary data.</text>
</comment>
<protein>
    <recommendedName>
        <fullName evidence="2">Biotin-protein ligase N-terminal domain-containing protein</fullName>
    </recommendedName>
</protein>
<dbReference type="AlphaFoldDB" id="A0A813DD79"/>
<gene>
    <name evidence="3" type="ORF">PGLA1383_LOCUS3109</name>
    <name evidence="4" type="ORF">PGLA2088_LOCUS44017</name>
</gene>
<dbReference type="EMBL" id="CAJNNV010001036">
    <property type="protein sequence ID" value="CAE8584167.1"/>
    <property type="molecule type" value="Genomic_DNA"/>
</dbReference>
<evidence type="ECO:0000313" key="4">
    <source>
        <dbReference type="EMBL" id="CAE8725190.1"/>
    </source>
</evidence>
<name>A0A813DD79_POLGL</name>
<dbReference type="SUPFAM" id="SSF52317">
    <property type="entry name" value="Class I glutamine amidotransferase-like"/>
    <property type="match status" value="1"/>
</dbReference>